<dbReference type="Proteomes" id="UP000729402">
    <property type="component" value="Unassembled WGS sequence"/>
</dbReference>
<accession>A0A8J5X3I2</accession>
<gene>
    <name evidence="2" type="ORF">GUJ93_ZPchr0165g33608</name>
</gene>
<feature type="compositionally biased region" description="Basic and acidic residues" evidence="1">
    <location>
        <begin position="9"/>
        <end position="24"/>
    </location>
</feature>
<evidence type="ECO:0000313" key="3">
    <source>
        <dbReference type="Proteomes" id="UP000729402"/>
    </source>
</evidence>
<keyword evidence="3" id="KW-1185">Reference proteome</keyword>
<proteinExistence type="predicted"/>
<dbReference type="EMBL" id="JAAALK010000027">
    <property type="protein sequence ID" value="KAG8100929.1"/>
    <property type="molecule type" value="Genomic_DNA"/>
</dbReference>
<dbReference type="AlphaFoldDB" id="A0A8J5X3I2"/>
<feature type="region of interest" description="Disordered" evidence="1">
    <location>
        <begin position="114"/>
        <end position="168"/>
    </location>
</feature>
<feature type="region of interest" description="Disordered" evidence="1">
    <location>
        <begin position="1"/>
        <end position="24"/>
    </location>
</feature>
<name>A0A8J5X3I2_ZIZPA</name>
<reference evidence="2" key="2">
    <citation type="submission" date="2021-02" db="EMBL/GenBank/DDBJ databases">
        <authorList>
            <person name="Kimball J.A."/>
            <person name="Haas M.W."/>
            <person name="Macchietto M."/>
            <person name="Kono T."/>
            <person name="Duquette J."/>
            <person name="Shao M."/>
        </authorList>
    </citation>
    <scope>NUCLEOTIDE SEQUENCE</scope>
    <source>
        <tissue evidence="2">Fresh leaf tissue</tissue>
    </source>
</reference>
<evidence type="ECO:0000256" key="1">
    <source>
        <dbReference type="SAM" id="MobiDB-lite"/>
    </source>
</evidence>
<reference evidence="2" key="1">
    <citation type="journal article" date="2021" name="bioRxiv">
        <title>Whole Genome Assembly and Annotation of Northern Wild Rice, Zizania palustris L., Supports a Whole Genome Duplication in the Zizania Genus.</title>
        <authorList>
            <person name="Haas M."/>
            <person name="Kono T."/>
            <person name="Macchietto M."/>
            <person name="Millas R."/>
            <person name="McGilp L."/>
            <person name="Shao M."/>
            <person name="Duquette J."/>
            <person name="Hirsch C.N."/>
            <person name="Kimball J."/>
        </authorList>
    </citation>
    <scope>NUCLEOTIDE SEQUENCE</scope>
    <source>
        <tissue evidence="2">Fresh leaf tissue</tissue>
    </source>
</reference>
<dbReference type="OrthoDB" id="776561at2759"/>
<comment type="caution">
    <text evidence="2">The sequence shown here is derived from an EMBL/GenBank/DDBJ whole genome shotgun (WGS) entry which is preliminary data.</text>
</comment>
<protein>
    <submittedName>
        <fullName evidence="2">Uncharacterized protein</fullName>
    </submittedName>
</protein>
<sequence>MLAHNLKATRIDHEKQDKPQDFDLQGKEGGCLLTKAEAVLSETAMEEERLNIEEYTGTLHTRSNARFISSAKQPCGREMEALFDPQQDVVPADLEKMMHRRTFSEIELATDGGGSTGATWGRWRRDGCGAGTAASSGRRRKGGRGATAAARARASQREEKIHSWAGVG</sequence>
<organism evidence="2 3">
    <name type="scientific">Zizania palustris</name>
    <name type="common">Northern wild rice</name>
    <dbReference type="NCBI Taxonomy" id="103762"/>
    <lineage>
        <taxon>Eukaryota</taxon>
        <taxon>Viridiplantae</taxon>
        <taxon>Streptophyta</taxon>
        <taxon>Embryophyta</taxon>
        <taxon>Tracheophyta</taxon>
        <taxon>Spermatophyta</taxon>
        <taxon>Magnoliopsida</taxon>
        <taxon>Liliopsida</taxon>
        <taxon>Poales</taxon>
        <taxon>Poaceae</taxon>
        <taxon>BOP clade</taxon>
        <taxon>Oryzoideae</taxon>
        <taxon>Oryzeae</taxon>
        <taxon>Zizaniinae</taxon>
        <taxon>Zizania</taxon>
    </lineage>
</organism>
<evidence type="ECO:0000313" key="2">
    <source>
        <dbReference type="EMBL" id="KAG8100929.1"/>
    </source>
</evidence>